<keyword evidence="3" id="KW-0859">Xylose metabolism</keyword>
<dbReference type="InterPro" id="IPR036390">
    <property type="entry name" value="WH_DNA-bd_sf"/>
</dbReference>
<comment type="similarity">
    <text evidence="2">Belongs to the ROK (NagC/XylR) family.</text>
</comment>
<evidence type="ECO:0000256" key="3">
    <source>
        <dbReference type="ARBA" id="ARBA00022629"/>
    </source>
</evidence>
<dbReference type="STRING" id="297318.BK138_10670"/>
<dbReference type="InterPro" id="IPR000600">
    <property type="entry name" value="ROK"/>
</dbReference>
<keyword evidence="3" id="KW-0119">Carbohydrate metabolism</keyword>
<dbReference type="Proteomes" id="UP000187172">
    <property type="component" value="Unassembled WGS sequence"/>
</dbReference>
<dbReference type="AlphaFoldDB" id="A0A1R1F4H2"/>
<reference evidence="4 5" key="1">
    <citation type="submission" date="2016-11" db="EMBL/GenBank/DDBJ databases">
        <title>Paenibacillus species isolates.</title>
        <authorList>
            <person name="Beno S.M."/>
        </authorList>
    </citation>
    <scope>NUCLEOTIDE SEQUENCE [LARGE SCALE GENOMIC DNA]</scope>
    <source>
        <strain evidence="4 5">FSL R5-0378</strain>
    </source>
</reference>
<dbReference type="Gene3D" id="1.10.10.10">
    <property type="entry name" value="Winged helix-like DNA-binding domain superfamily/Winged helix DNA-binding domain"/>
    <property type="match status" value="1"/>
</dbReference>
<comment type="function">
    <text evidence="1">Transcriptional repressor of xylose-utilizing enzymes.</text>
</comment>
<accession>A0A1R1F4H2</accession>
<dbReference type="SUPFAM" id="SSF53067">
    <property type="entry name" value="Actin-like ATPase domain"/>
    <property type="match status" value="1"/>
</dbReference>
<evidence type="ECO:0000313" key="5">
    <source>
        <dbReference type="Proteomes" id="UP000187172"/>
    </source>
</evidence>
<keyword evidence="5" id="KW-1185">Reference proteome</keyword>
<dbReference type="InterPro" id="IPR036388">
    <property type="entry name" value="WH-like_DNA-bd_sf"/>
</dbReference>
<dbReference type="EMBL" id="MRTP01000001">
    <property type="protein sequence ID" value="OMF58912.1"/>
    <property type="molecule type" value="Genomic_DNA"/>
</dbReference>
<name>A0A1R1F4H2_9BACL</name>
<dbReference type="SUPFAM" id="SSF46785">
    <property type="entry name" value="Winged helix' DNA-binding domain"/>
    <property type="match status" value="1"/>
</dbReference>
<protein>
    <submittedName>
        <fullName evidence="4">Transcriptional regulator</fullName>
    </submittedName>
</protein>
<evidence type="ECO:0000313" key="4">
    <source>
        <dbReference type="EMBL" id="OMF58912.1"/>
    </source>
</evidence>
<dbReference type="GO" id="GO:0042732">
    <property type="term" value="P:D-xylose metabolic process"/>
    <property type="evidence" value="ECO:0007669"/>
    <property type="project" value="UniProtKB-KW"/>
</dbReference>
<dbReference type="InterPro" id="IPR043129">
    <property type="entry name" value="ATPase_NBD"/>
</dbReference>
<organism evidence="4 5">
    <name type="scientific">Paenibacillus rhizosphaerae</name>
    <dbReference type="NCBI Taxonomy" id="297318"/>
    <lineage>
        <taxon>Bacteria</taxon>
        <taxon>Bacillati</taxon>
        <taxon>Bacillota</taxon>
        <taxon>Bacilli</taxon>
        <taxon>Bacillales</taxon>
        <taxon>Paenibacillaceae</taxon>
        <taxon>Paenibacillus</taxon>
    </lineage>
</organism>
<dbReference type="Pfam" id="PF00480">
    <property type="entry name" value="ROK"/>
    <property type="match status" value="1"/>
</dbReference>
<evidence type="ECO:0000256" key="1">
    <source>
        <dbReference type="ARBA" id="ARBA00002486"/>
    </source>
</evidence>
<gene>
    <name evidence="4" type="ORF">BK138_10670</name>
</gene>
<sequence length="343" mass="37947">MNPVTHNTMRVKKMNQELVRQALKSMKQGTKSMVAQMTGLSVATCGSILNEMLETGELLELDREESSGGRPARLYQYNVNYAYIACVIIRAGVKVHSLTYRVANLAGEAVEEGQQEAGRIDVAAIEKLIDGLISQYPQIRAVGIGVPGAVYQGVINVSDIPELIHAPLEAIIRDKHGIEVILENDMNSTVYGFYRKQEYDSEKSIAVATFLEGSLPGAGLIVDGHIHRGNTRFAGEIAFLPYGISQAEQLRQLHDRETFHSLAAHAVSSLIAVMNPETIALTGSLVQADDIHLIRQECLKYIPEMHMPQLALLEHPDEDYMYGLTTMTLESLAYSLQLVEKRR</sequence>
<evidence type="ECO:0000256" key="2">
    <source>
        <dbReference type="ARBA" id="ARBA00006479"/>
    </source>
</evidence>
<dbReference type="RefSeq" id="WP_076169160.1">
    <property type="nucleotide sequence ID" value="NZ_MRTP01000001.1"/>
</dbReference>
<dbReference type="Gene3D" id="3.30.420.40">
    <property type="match status" value="2"/>
</dbReference>
<comment type="caution">
    <text evidence="4">The sequence shown here is derived from an EMBL/GenBank/DDBJ whole genome shotgun (WGS) entry which is preliminary data.</text>
</comment>
<dbReference type="CDD" id="cd23763">
    <property type="entry name" value="ASKHA_ATPase_ROK"/>
    <property type="match status" value="1"/>
</dbReference>
<proteinExistence type="inferred from homology"/>
<dbReference type="PANTHER" id="PTHR18964">
    <property type="entry name" value="ROK (REPRESSOR, ORF, KINASE) FAMILY"/>
    <property type="match status" value="1"/>
</dbReference>
<dbReference type="PANTHER" id="PTHR18964:SF149">
    <property type="entry name" value="BIFUNCTIONAL UDP-N-ACETYLGLUCOSAMINE 2-EPIMERASE_N-ACETYLMANNOSAMINE KINASE"/>
    <property type="match status" value="1"/>
</dbReference>